<feature type="compositionally biased region" description="Polar residues" evidence="5">
    <location>
        <begin position="1009"/>
        <end position="1024"/>
    </location>
</feature>
<dbReference type="GO" id="GO:0043130">
    <property type="term" value="F:ubiquitin binding"/>
    <property type="evidence" value="ECO:0007669"/>
    <property type="project" value="TreeGrafter"/>
</dbReference>
<feature type="compositionally biased region" description="Low complexity" evidence="5">
    <location>
        <begin position="1284"/>
        <end position="1293"/>
    </location>
</feature>
<organism evidence="6 7">
    <name type="scientific">Tilletiopsis washingtonensis</name>
    <dbReference type="NCBI Taxonomy" id="58919"/>
    <lineage>
        <taxon>Eukaryota</taxon>
        <taxon>Fungi</taxon>
        <taxon>Dikarya</taxon>
        <taxon>Basidiomycota</taxon>
        <taxon>Ustilaginomycotina</taxon>
        <taxon>Exobasidiomycetes</taxon>
        <taxon>Entylomatales</taxon>
        <taxon>Entylomatales incertae sedis</taxon>
        <taxon>Tilletiopsis</taxon>
    </lineage>
</organism>
<feature type="region of interest" description="Disordered" evidence="5">
    <location>
        <begin position="1237"/>
        <end position="1260"/>
    </location>
</feature>
<feature type="region of interest" description="Disordered" evidence="5">
    <location>
        <begin position="1276"/>
        <end position="1295"/>
    </location>
</feature>
<feature type="region of interest" description="Disordered" evidence="5">
    <location>
        <begin position="500"/>
        <end position="536"/>
    </location>
</feature>
<evidence type="ECO:0000256" key="4">
    <source>
        <dbReference type="PROSITE-ProRule" id="PRU00221"/>
    </source>
</evidence>
<feature type="compositionally biased region" description="Low complexity" evidence="5">
    <location>
        <begin position="524"/>
        <end position="536"/>
    </location>
</feature>
<evidence type="ECO:0000313" key="6">
    <source>
        <dbReference type="EMBL" id="PWN99331.1"/>
    </source>
</evidence>
<dbReference type="InterPro" id="IPR020472">
    <property type="entry name" value="WD40_PAC1"/>
</dbReference>
<evidence type="ECO:0000256" key="2">
    <source>
        <dbReference type="ARBA" id="ARBA00022574"/>
    </source>
</evidence>
<dbReference type="InterPro" id="IPR019775">
    <property type="entry name" value="WD40_repeat_CS"/>
</dbReference>
<dbReference type="InterPro" id="IPR051246">
    <property type="entry name" value="WDR48"/>
</dbReference>
<evidence type="ECO:0000256" key="5">
    <source>
        <dbReference type="SAM" id="MobiDB-lite"/>
    </source>
</evidence>
<keyword evidence="7" id="KW-1185">Reference proteome</keyword>
<dbReference type="InterPro" id="IPR015943">
    <property type="entry name" value="WD40/YVTN_repeat-like_dom_sf"/>
</dbReference>
<feature type="region of interest" description="Disordered" evidence="5">
    <location>
        <begin position="910"/>
        <end position="946"/>
    </location>
</feature>
<dbReference type="SMART" id="SM00320">
    <property type="entry name" value="WD40"/>
    <property type="match status" value="6"/>
</dbReference>
<comment type="similarity">
    <text evidence="1">Belongs to the WD repeat WDR48 family.</text>
</comment>
<feature type="region of interest" description="Disordered" evidence="5">
    <location>
        <begin position="636"/>
        <end position="725"/>
    </location>
</feature>
<feature type="repeat" description="WD" evidence="4">
    <location>
        <begin position="345"/>
        <end position="386"/>
    </location>
</feature>
<dbReference type="PROSITE" id="PS50082">
    <property type="entry name" value="WD_REPEATS_2"/>
    <property type="match status" value="3"/>
</dbReference>
<dbReference type="GO" id="GO:0000724">
    <property type="term" value="P:double-strand break repair via homologous recombination"/>
    <property type="evidence" value="ECO:0007669"/>
    <property type="project" value="TreeGrafter"/>
</dbReference>
<protein>
    <submittedName>
        <fullName evidence="6">WD40 repeat-like protein</fullName>
    </submittedName>
</protein>
<dbReference type="PROSITE" id="PS00678">
    <property type="entry name" value="WD_REPEATS_1"/>
    <property type="match status" value="1"/>
</dbReference>
<dbReference type="InterPro" id="IPR001680">
    <property type="entry name" value="WD40_rpt"/>
</dbReference>
<feature type="compositionally biased region" description="Basic and acidic residues" evidence="5">
    <location>
        <begin position="703"/>
        <end position="714"/>
    </location>
</feature>
<dbReference type="CDD" id="cd00200">
    <property type="entry name" value="WD40"/>
    <property type="match status" value="1"/>
</dbReference>
<feature type="compositionally biased region" description="Low complexity" evidence="5">
    <location>
        <begin position="671"/>
        <end position="682"/>
    </location>
</feature>
<reference evidence="6 7" key="1">
    <citation type="journal article" date="2018" name="Mol. Biol. Evol.">
        <title>Broad Genomic Sampling Reveals a Smut Pathogenic Ancestry of the Fungal Clade Ustilaginomycotina.</title>
        <authorList>
            <person name="Kijpornyongpan T."/>
            <person name="Mondo S.J."/>
            <person name="Barry K."/>
            <person name="Sandor L."/>
            <person name="Lee J."/>
            <person name="Lipzen A."/>
            <person name="Pangilinan J."/>
            <person name="LaButti K."/>
            <person name="Hainaut M."/>
            <person name="Henrissat B."/>
            <person name="Grigoriev I.V."/>
            <person name="Spatafora J.W."/>
            <person name="Aime M.C."/>
        </authorList>
    </citation>
    <scope>NUCLEOTIDE SEQUENCE [LARGE SCALE GENOMIC DNA]</scope>
    <source>
        <strain evidence="6 7">MCA 4186</strain>
    </source>
</reference>
<feature type="repeat" description="WD" evidence="4">
    <location>
        <begin position="212"/>
        <end position="244"/>
    </location>
</feature>
<feature type="compositionally biased region" description="Basic and acidic residues" evidence="5">
    <location>
        <begin position="1055"/>
        <end position="1068"/>
    </location>
</feature>
<feature type="region of interest" description="Disordered" evidence="5">
    <location>
        <begin position="979"/>
        <end position="1068"/>
    </location>
</feature>
<feature type="repeat" description="WD" evidence="4">
    <location>
        <begin position="257"/>
        <end position="298"/>
    </location>
</feature>
<dbReference type="PRINTS" id="PR00320">
    <property type="entry name" value="GPROTEINBRPT"/>
</dbReference>
<dbReference type="Proteomes" id="UP000245946">
    <property type="component" value="Unassembled WGS sequence"/>
</dbReference>
<dbReference type="Pfam" id="PF00400">
    <property type="entry name" value="WD40"/>
    <property type="match status" value="4"/>
</dbReference>
<evidence type="ECO:0000256" key="1">
    <source>
        <dbReference type="ARBA" id="ARBA00006917"/>
    </source>
</evidence>
<dbReference type="Gene3D" id="2.130.10.10">
    <property type="entry name" value="YVTN repeat-like/Quinoprotein amine dehydrogenase"/>
    <property type="match status" value="2"/>
</dbReference>
<feature type="region of interest" description="Disordered" evidence="5">
    <location>
        <begin position="1"/>
        <end position="96"/>
    </location>
</feature>
<dbReference type="PANTHER" id="PTHR19862:SF14">
    <property type="entry name" value="WD REPEAT-CONTAINING PROTEIN 48"/>
    <property type="match status" value="1"/>
</dbReference>
<dbReference type="OrthoDB" id="2421129at2759"/>
<feature type="compositionally biased region" description="Low complexity" evidence="5">
    <location>
        <begin position="1025"/>
        <end position="1044"/>
    </location>
</feature>
<feature type="compositionally biased region" description="Polar residues" evidence="5">
    <location>
        <begin position="581"/>
        <end position="590"/>
    </location>
</feature>
<dbReference type="RefSeq" id="XP_025599610.1">
    <property type="nucleotide sequence ID" value="XM_025745099.1"/>
</dbReference>
<dbReference type="STRING" id="58919.A0A316ZCR9"/>
<feature type="region of interest" description="Disordered" evidence="5">
    <location>
        <begin position="569"/>
        <end position="598"/>
    </location>
</feature>
<sequence>MALPASTPSGAAATPNGANAGSSGAGGEAPVVPRVPPPPRRVTYSLPPRPTSGLPYFALPPPGLPRHGRSQPLLESLPPATPPADAQTSRAPHPQHTLPVTSLALDTSTCISDDGSDGLTPRGILYTGARDGLVASWELGLPMRRRAPRVARSWRDRADIDENGMRVEQGGRMSAEDDGDEEPGPIPMEQAWQVDPQRARERLPSAKFRQCVQSHTDWVNDMLLCNMNQTLVSAGSDGSVRMWNPHDARGAVTPELLGTHLDYVRALTHAREPAWVASGGFDSTVKLWDIRETREDPIISLPASEVMASVYALSTNAAGTVLAGGTPERVVRTWDPRSGKRIASLIGHTDNIRSLVVSDDGRYLLSASSDASIRLWSLGEQRCLHTFTHHSESVWSLHSSHPTLDVFYSGDRMGYVCKVDWERCAEPAEGECVVLFKDSGEGSKTGVPRARKDNMGIHKIIAQDDAYVWTAGGSSSVARWNDVPSRMSREALYPISSTVGNSSSQALLGAPPRATDSPAPPAPSLTSALKSAGAAQGSPSAASVSFAHKSMDSPGLRFQVPSHLAGSNLRAASGSRHRHTLSSASQATSTDVHELAGASQHHPAATLYGIPFDSLVSLAPPASESYAAVTGLSSMVSRDPDSGGATSRFSSQFRSTPPFSSPSFDITQHMSPASPIPASLLSETTRPKSTRSASIRFAPEQEPLPRDSLAREASNEAAVVDDEEAAEDAAIEARQAYEERDAAPDAIPLYSAPADVIEGTHGLIRTSMLNDRRHVLTIDTAGVVAVWDIVKGACLGVFRTQDVVTAARDAGDIEFRDPNSDEVAPADALNLVRERIEGEAATLLWCTADVRGGLLSVHLEELRAFDAEIYLDDCDFVPQAFAKEDQRINMGKLVLRNLFDTFVSMEYKLRSGPSPPMRPGQLALDHPKLLHSPPSQISIPNGRTFRDLQRTPGMTIALAEPPKTPALLPAGAAPLTPSASRGLASLTSRTAAGSSGAGAPGSPGDYFSLPNQSGAAQPSTPTNVTTPGATSPAITTAAAPTSGGLMSRLRIGKNRKGDKNADVSASKADEKPEVAIVAPVEDKNAALRQLLSQPVQPASASEIPTYSFLADTTILVEQAPEPGSWQAQYRGLVRTVAQDAGALEAAAPLWLLDFLLHNRGPTRDPSKISFTLAPWIAPELRGRADGFGGYGNISGSTPVPLPELPSGGARLTATRMLRIKKSCAYVAEKLELAHTSSSRNHSIAGSRRPSVDPTSPLHRASSGLSMTALANAANAAAAKRRGEASSPPSAASSVRSMSHLPDAVDLIEILCNDIVLPLNTTLAEVQRFYWRSSGDPELRYRSRIISA</sequence>
<dbReference type="SUPFAM" id="SSF50978">
    <property type="entry name" value="WD40 repeat-like"/>
    <property type="match status" value="1"/>
</dbReference>
<evidence type="ECO:0000256" key="3">
    <source>
        <dbReference type="ARBA" id="ARBA00022737"/>
    </source>
</evidence>
<name>A0A316ZCR9_9BASI</name>
<proteinExistence type="inferred from homology"/>
<accession>A0A316ZCR9</accession>
<dbReference type="EMBL" id="KZ819288">
    <property type="protein sequence ID" value="PWN99331.1"/>
    <property type="molecule type" value="Genomic_DNA"/>
</dbReference>
<gene>
    <name evidence="6" type="ORF">FA09DRAFT_359372</name>
</gene>
<evidence type="ECO:0000313" key="7">
    <source>
        <dbReference type="Proteomes" id="UP000245946"/>
    </source>
</evidence>
<feature type="compositionally biased region" description="Low complexity" evidence="5">
    <location>
        <begin position="646"/>
        <end position="664"/>
    </location>
</feature>
<keyword evidence="2 4" id="KW-0853">WD repeat</keyword>
<dbReference type="Pfam" id="PF11816">
    <property type="entry name" value="DUF3337"/>
    <property type="match status" value="1"/>
</dbReference>
<dbReference type="PROSITE" id="PS50294">
    <property type="entry name" value="WD_REPEATS_REGION"/>
    <property type="match status" value="3"/>
</dbReference>
<feature type="compositionally biased region" description="Low complexity" evidence="5">
    <location>
        <begin position="979"/>
        <end position="994"/>
    </location>
</feature>
<keyword evidence="3" id="KW-0677">Repeat</keyword>
<feature type="compositionally biased region" description="Low complexity" evidence="5">
    <location>
        <begin position="1"/>
        <end position="22"/>
    </location>
</feature>
<dbReference type="PANTHER" id="PTHR19862">
    <property type="entry name" value="WD REPEAT-CONTAINING PROTEIN 48"/>
    <property type="match status" value="1"/>
</dbReference>
<dbReference type="GeneID" id="37272643"/>
<dbReference type="InterPro" id="IPR036322">
    <property type="entry name" value="WD40_repeat_dom_sf"/>
</dbReference>
<dbReference type="InterPro" id="IPR021772">
    <property type="entry name" value="WDR48/Bun107"/>
</dbReference>